<feature type="region of interest" description="Disordered" evidence="1">
    <location>
        <begin position="1"/>
        <end position="26"/>
    </location>
</feature>
<dbReference type="Gene3D" id="3.40.50.300">
    <property type="entry name" value="P-loop containing nucleotide triphosphate hydrolases"/>
    <property type="match status" value="1"/>
</dbReference>
<proteinExistence type="predicted"/>
<dbReference type="Proteomes" id="UP001240984">
    <property type="component" value="Unassembled WGS sequence"/>
</dbReference>
<evidence type="ECO:0000259" key="2">
    <source>
        <dbReference type="Pfam" id="PF00005"/>
    </source>
</evidence>
<dbReference type="InterPro" id="IPR039421">
    <property type="entry name" value="Type_1_exporter"/>
</dbReference>
<accession>A0ABT9MPH9</accession>
<reference evidence="3 4" key="1">
    <citation type="submission" date="2023-07" db="EMBL/GenBank/DDBJ databases">
        <title>Sequencing the genomes of 1000 actinobacteria strains.</title>
        <authorList>
            <person name="Klenk H.-P."/>
        </authorList>
    </citation>
    <scope>NUCLEOTIDE SEQUENCE [LARGE SCALE GENOMIC DNA]</scope>
    <source>
        <strain evidence="3 4">DSM 44710</strain>
    </source>
</reference>
<dbReference type="RefSeq" id="WP_306827852.1">
    <property type="nucleotide sequence ID" value="NZ_JAUSRA010000001.1"/>
</dbReference>
<dbReference type="Pfam" id="PF00005">
    <property type="entry name" value="ABC_tran"/>
    <property type="match status" value="1"/>
</dbReference>
<gene>
    <name evidence="3" type="ORF">J2S43_001478</name>
</gene>
<evidence type="ECO:0000256" key="1">
    <source>
        <dbReference type="SAM" id="MobiDB-lite"/>
    </source>
</evidence>
<organism evidence="3 4">
    <name type="scientific">Catenuloplanes nepalensis</name>
    <dbReference type="NCBI Taxonomy" id="587533"/>
    <lineage>
        <taxon>Bacteria</taxon>
        <taxon>Bacillati</taxon>
        <taxon>Actinomycetota</taxon>
        <taxon>Actinomycetes</taxon>
        <taxon>Micromonosporales</taxon>
        <taxon>Micromonosporaceae</taxon>
        <taxon>Catenuloplanes</taxon>
    </lineage>
</organism>
<protein>
    <submittedName>
        <fullName evidence="3">ABC-type multidrug transport system fused ATPase/permease subunit</fullName>
    </submittedName>
</protein>
<dbReference type="EMBL" id="JAUSRA010000001">
    <property type="protein sequence ID" value="MDP9792966.1"/>
    <property type="molecule type" value="Genomic_DNA"/>
</dbReference>
<evidence type="ECO:0000313" key="3">
    <source>
        <dbReference type="EMBL" id="MDP9792966.1"/>
    </source>
</evidence>
<name>A0ABT9MPH9_9ACTN</name>
<keyword evidence="4" id="KW-1185">Reference proteome</keyword>
<dbReference type="SUPFAM" id="SSF52540">
    <property type="entry name" value="P-loop containing nucleoside triphosphate hydrolases"/>
    <property type="match status" value="1"/>
</dbReference>
<dbReference type="PANTHER" id="PTHR43394">
    <property type="entry name" value="ATP-DEPENDENT PERMEASE MDL1, MITOCHONDRIAL"/>
    <property type="match status" value="1"/>
</dbReference>
<feature type="domain" description="ABC transporter" evidence="2">
    <location>
        <begin position="20"/>
        <end position="54"/>
    </location>
</feature>
<feature type="compositionally biased region" description="Polar residues" evidence="1">
    <location>
        <begin position="1"/>
        <end position="11"/>
    </location>
</feature>
<comment type="caution">
    <text evidence="3">The sequence shown here is derived from an EMBL/GenBank/DDBJ whole genome shotgun (WGS) entry which is preliminary data.</text>
</comment>
<dbReference type="PANTHER" id="PTHR43394:SF1">
    <property type="entry name" value="ATP-BINDING CASSETTE SUB-FAMILY B MEMBER 10, MITOCHONDRIAL"/>
    <property type="match status" value="1"/>
</dbReference>
<sequence length="128" mass="13528">MPPARTSSSPRCPTGTAASWGERGARLSGGPRQRIALARALLTTVPFLLLDEPVPNLDAETERILSDAMSGIIAGRTTLIIAHRLSTIRTADRIVVLDGGRLVETGDHDSLVGAGTHARLIADQLTRA</sequence>
<dbReference type="InterPro" id="IPR003439">
    <property type="entry name" value="ABC_transporter-like_ATP-bd"/>
</dbReference>
<dbReference type="InterPro" id="IPR027417">
    <property type="entry name" value="P-loop_NTPase"/>
</dbReference>
<evidence type="ECO:0000313" key="4">
    <source>
        <dbReference type="Proteomes" id="UP001240984"/>
    </source>
</evidence>